<sequence length="432" mass="48724">MTNPTTANFVRPTHQAGTRLDPNAELAAVGEGIISRLSTVLEHKIAVTNLSGNIVADTDLSNFDKFVPSATVAIQKGAPTQLPAGEIDDMTGWVIPLRHQERLFGTLVIRNKPQPSDDVIPLAKSLSELLMYQMLIMDKIAQQNRVLDKFFYDLFENAQPVEKLMRDSLFFNSQFFQIDFDKPRVAAVLILNNFWKEVLKSQPILPSDEHKLTAIKDQINDVVKGTLNDEGAIIAYLGMDEFALLLPVKLEPEKESKKRGMAKSPGLSDFYSKERLGKFIEQVEVVVGREAHLGLGLYYSALAGLVKSYQAAKKAVELGARLHPKEKMHNYPELLLPIILEQADKSLQKQFVENELSDLIQYPDLVETLSTHFNSNLNLKKTAYELGIHKNTLYYRLAKIKKILGIDPQEFIYAVRLKTALYLWQMNKEAAE</sequence>
<organism evidence="5 6">
    <name type="scientific">Candidatus Doudnabacteria bacterium RIFCSPHIGHO2_02_FULL_46_11</name>
    <dbReference type="NCBI Taxonomy" id="1817832"/>
    <lineage>
        <taxon>Bacteria</taxon>
        <taxon>Candidatus Doudnaibacteriota</taxon>
    </lineage>
</organism>
<evidence type="ECO:0008006" key="7">
    <source>
        <dbReference type="Google" id="ProtNLM"/>
    </source>
</evidence>
<feature type="domain" description="CdaR GGDEF-like" evidence="4">
    <location>
        <begin position="174"/>
        <end position="317"/>
    </location>
</feature>
<gene>
    <name evidence="5" type="ORF">A3J48_04595</name>
</gene>
<evidence type="ECO:0000313" key="6">
    <source>
        <dbReference type="Proteomes" id="UP000176786"/>
    </source>
</evidence>
<feature type="domain" description="PucR C-terminal helix-turn-helix" evidence="3">
    <location>
        <begin position="365"/>
        <end position="422"/>
    </location>
</feature>
<evidence type="ECO:0000256" key="1">
    <source>
        <dbReference type="ARBA" id="ARBA00006754"/>
    </source>
</evidence>
<proteinExistence type="inferred from homology"/>
<evidence type="ECO:0000259" key="2">
    <source>
        <dbReference type="Pfam" id="PF05651"/>
    </source>
</evidence>
<dbReference type="STRING" id="1817832.A3J48_04595"/>
<dbReference type="AlphaFoldDB" id="A0A1F5P6K5"/>
<comment type="similarity">
    <text evidence="1">Belongs to the CdaR family.</text>
</comment>
<dbReference type="InterPro" id="IPR051448">
    <property type="entry name" value="CdaR-like_regulators"/>
</dbReference>
<protein>
    <recommendedName>
        <fullName evidence="7">GGDEF domain-containing protein</fullName>
    </recommendedName>
</protein>
<evidence type="ECO:0000259" key="4">
    <source>
        <dbReference type="Pfam" id="PF17853"/>
    </source>
</evidence>
<dbReference type="InterPro" id="IPR042070">
    <property type="entry name" value="PucR_C-HTH_sf"/>
</dbReference>
<dbReference type="Pfam" id="PF13556">
    <property type="entry name" value="HTH_30"/>
    <property type="match status" value="1"/>
</dbReference>
<accession>A0A1F5P6K5</accession>
<dbReference type="Pfam" id="PF17853">
    <property type="entry name" value="GGDEF_2"/>
    <property type="match status" value="1"/>
</dbReference>
<dbReference type="Gene3D" id="1.10.10.2840">
    <property type="entry name" value="PucR C-terminal helix-turn-helix domain"/>
    <property type="match status" value="1"/>
</dbReference>
<dbReference type="EMBL" id="MFES01000025">
    <property type="protein sequence ID" value="OGE85568.1"/>
    <property type="molecule type" value="Genomic_DNA"/>
</dbReference>
<feature type="domain" description="Putative sugar diacid recognition" evidence="2">
    <location>
        <begin position="31"/>
        <end position="154"/>
    </location>
</feature>
<name>A0A1F5P6K5_9BACT</name>
<dbReference type="Pfam" id="PF05651">
    <property type="entry name" value="Diacid_rec"/>
    <property type="match status" value="1"/>
</dbReference>
<dbReference type="PANTHER" id="PTHR33744:SF15">
    <property type="entry name" value="CARBOHYDRATE DIACID REGULATOR"/>
    <property type="match status" value="1"/>
</dbReference>
<evidence type="ECO:0000313" key="5">
    <source>
        <dbReference type="EMBL" id="OGE85568.1"/>
    </source>
</evidence>
<evidence type="ECO:0000259" key="3">
    <source>
        <dbReference type="Pfam" id="PF13556"/>
    </source>
</evidence>
<dbReference type="InterPro" id="IPR008599">
    <property type="entry name" value="Diacid_rec"/>
</dbReference>
<dbReference type="InterPro" id="IPR041522">
    <property type="entry name" value="CdaR_GGDEF"/>
</dbReference>
<dbReference type="Proteomes" id="UP000176786">
    <property type="component" value="Unassembled WGS sequence"/>
</dbReference>
<comment type="caution">
    <text evidence="5">The sequence shown here is derived from an EMBL/GenBank/DDBJ whole genome shotgun (WGS) entry which is preliminary data.</text>
</comment>
<dbReference type="InterPro" id="IPR025736">
    <property type="entry name" value="PucR_C-HTH_dom"/>
</dbReference>
<reference evidence="5 6" key="1">
    <citation type="journal article" date="2016" name="Nat. Commun.">
        <title>Thousands of microbial genomes shed light on interconnected biogeochemical processes in an aquifer system.</title>
        <authorList>
            <person name="Anantharaman K."/>
            <person name="Brown C.T."/>
            <person name="Hug L.A."/>
            <person name="Sharon I."/>
            <person name="Castelle C.J."/>
            <person name="Probst A.J."/>
            <person name="Thomas B.C."/>
            <person name="Singh A."/>
            <person name="Wilkins M.J."/>
            <person name="Karaoz U."/>
            <person name="Brodie E.L."/>
            <person name="Williams K.H."/>
            <person name="Hubbard S.S."/>
            <person name="Banfield J.F."/>
        </authorList>
    </citation>
    <scope>NUCLEOTIDE SEQUENCE [LARGE SCALE GENOMIC DNA]</scope>
</reference>
<dbReference type="PANTHER" id="PTHR33744">
    <property type="entry name" value="CARBOHYDRATE DIACID REGULATOR"/>
    <property type="match status" value="1"/>
</dbReference>